<keyword evidence="7 11" id="KW-0665">Pyrimidine biosynthesis</keyword>
<evidence type="ECO:0000313" key="16">
    <source>
        <dbReference type="Proteomes" id="UP000824159"/>
    </source>
</evidence>
<feature type="domain" description="FAD-binding FR-type" evidence="14">
    <location>
        <begin position="1"/>
        <end position="97"/>
    </location>
</feature>
<evidence type="ECO:0000256" key="4">
    <source>
        <dbReference type="ARBA" id="ARBA00022714"/>
    </source>
</evidence>
<dbReference type="Gene3D" id="2.10.240.10">
    <property type="entry name" value="Dihydroorotate dehydrogenase, electron transfer subunit"/>
    <property type="match status" value="1"/>
</dbReference>
<evidence type="ECO:0000256" key="3">
    <source>
        <dbReference type="ARBA" id="ARBA00022630"/>
    </source>
</evidence>
<comment type="cofactor">
    <cofactor evidence="13">
        <name>[2Fe-2S] cluster</name>
        <dbReference type="ChEBI" id="CHEBI:190135"/>
    </cofactor>
    <text evidence="13">Binds 1 [2Fe-2S] cluster per subunit.</text>
</comment>
<dbReference type="Gene3D" id="2.40.30.10">
    <property type="entry name" value="Translation factors"/>
    <property type="match status" value="1"/>
</dbReference>
<feature type="binding site" evidence="11 13">
    <location>
        <position position="223"/>
    </location>
    <ligand>
        <name>[2Fe-2S] cluster</name>
        <dbReference type="ChEBI" id="CHEBI:190135"/>
    </ligand>
</feature>
<evidence type="ECO:0000259" key="14">
    <source>
        <dbReference type="PROSITE" id="PS51384"/>
    </source>
</evidence>
<dbReference type="GO" id="GO:0016491">
    <property type="term" value="F:oxidoreductase activity"/>
    <property type="evidence" value="ECO:0007669"/>
    <property type="project" value="InterPro"/>
</dbReference>
<comment type="pathway">
    <text evidence="11">Pyrimidine metabolism; UMP biosynthesis via de novo pathway; orotate from (S)-dihydroorotate (NAD(+) route): step 1/1.</text>
</comment>
<dbReference type="InterPro" id="IPR017938">
    <property type="entry name" value="Riboflavin_synthase-like_b-brl"/>
</dbReference>
<evidence type="ECO:0000256" key="7">
    <source>
        <dbReference type="ARBA" id="ARBA00022975"/>
    </source>
</evidence>
<dbReference type="EMBL" id="DVLX01000051">
    <property type="protein sequence ID" value="HIT99496.1"/>
    <property type="molecule type" value="Genomic_DNA"/>
</dbReference>
<evidence type="ECO:0000256" key="13">
    <source>
        <dbReference type="PIRSR" id="PIRSR006816-2"/>
    </source>
</evidence>
<dbReference type="InterPro" id="IPR050353">
    <property type="entry name" value="PyrK_electron_transfer"/>
</dbReference>
<dbReference type="InterPro" id="IPR017927">
    <property type="entry name" value="FAD-bd_FR_type"/>
</dbReference>
<accession>A0A9D1HCH4</accession>
<dbReference type="InterPro" id="IPR037117">
    <property type="entry name" value="Dihydroorotate_DH_ele_sf"/>
</dbReference>
<evidence type="ECO:0000256" key="8">
    <source>
        <dbReference type="ARBA" id="ARBA00022982"/>
    </source>
</evidence>
<dbReference type="SUPFAM" id="SSF63380">
    <property type="entry name" value="Riboflavin synthase domain-like"/>
    <property type="match status" value="1"/>
</dbReference>
<comment type="caution">
    <text evidence="15">The sequence shown here is derived from an EMBL/GenBank/DDBJ whole genome shotgun (WGS) entry which is preliminary data.</text>
</comment>
<comment type="cofactor">
    <cofactor evidence="11">
        <name>[2Fe-2S] cluster</name>
        <dbReference type="ChEBI" id="CHEBI:190135"/>
    </cofactor>
    <text evidence="11">Binds 1 [2Fe-2S] cluster per subunit.</text>
</comment>
<evidence type="ECO:0000256" key="9">
    <source>
        <dbReference type="ARBA" id="ARBA00023004"/>
    </source>
</evidence>
<dbReference type="InterPro" id="IPR019480">
    <property type="entry name" value="Dihydroorotate_DH_Fe-S-bd"/>
</dbReference>
<dbReference type="SUPFAM" id="SSF52343">
    <property type="entry name" value="Ferredoxin reductase-like, C-terminal NADP-linked domain"/>
    <property type="match status" value="1"/>
</dbReference>
<comment type="caution">
    <text evidence="11">Lacks conserved residue(s) required for the propagation of feature annotation.</text>
</comment>
<dbReference type="Gene3D" id="3.40.50.80">
    <property type="entry name" value="Nucleotide-binding domain of ferredoxin-NADP reductase (FNR) module"/>
    <property type="match status" value="1"/>
</dbReference>
<keyword evidence="6 11" id="KW-0274">FAD</keyword>
<feature type="binding site" evidence="11 13">
    <location>
        <position position="235"/>
    </location>
    <ligand>
        <name>[2Fe-2S] cluster</name>
        <dbReference type="ChEBI" id="CHEBI:190135"/>
    </ligand>
</feature>
<dbReference type="PIRSF" id="PIRSF006816">
    <property type="entry name" value="Cyc3_hyd_g"/>
    <property type="match status" value="1"/>
</dbReference>
<dbReference type="Pfam" id="PF00175">
    <property type="entry name" value="NAD_binding_1"/>
    <property type="match status" value="1"/>
</dbReference>
<reference evidence="15" key="1">
    <citation type="submission" date="2020-10" db="EMBL/GenBank/DDBJ databases">
        <authorList>
            <person name="Gilroy R."/>
        </authorList>
    </citation>
    <scope>NUCLEOTIDE SEQUENCE</scope>
    <source>
        <strain evidence="15">CHK176-22527</strain>
    </source>
</reference>
<dbReference type="InterPro" id="IPR012165">
    <property type="entry name" value="Cyt_c3_hydrogenase_gsu"/>
</dbReference>
<dbReference type="InterPro" id="IPR039261">
    <property type="entry name" value="FNR_nucleotide-bd"/>
</dbReference>
<keyword evidence="2 11" id="KW-0813">Transport</keyword>
<keyword evidence="9 11" id="KW-0408">Iron</keyword>
<evidence type="ECO:0000256" key="11">
    <source>
        <dbReference type="HAMAP-Rule" id="MF_01211"/>
    </source>
</evidence>
<comment type="cofactor">
    <cofactor evidence="11 12">
        <name>FAD</name>
        <dbReference type="ChEBI" id="CHEBI:57692"/>
    </cofactor>
    <text evidence="11 12">Binds 1 FAD per subunit.</text>
</comment>
<dbReference type="GO" id="GO:0050660">
    <property type="term" value="F:flavin adenine dinucleotide binding"/>
    <property type="evidence" value="ECO:0007669"/>
    <property type="project" value="InterPro"/>
</dbReference>
<evidence type="ECO:0000256" key="5">
    <source>
        <dbReference type="ARBA" id="ARBA00022723"/>
    </source>
</evidence>
<gene>
    <name evidence="11" type="primary">pyrK</name>
    <name evidence="15" type="ORF">IAD12_04505</name>
</gene>
<evidence type="ECO:0000313" key="15">
    <source>
        <dbReference type="EMBL" id="HIT99496.1"/>
    </source>
</evidence>
<dbReference type="GO" id="GO:0051537">
    <property type="term" value="F:2 iron, 2 sulfur cluster binding"/>
    <property type="evidence" value="ECO:0007669"/>
    <property type="project" value="UniProtKB-KW"/>
</dbReference>
<protein>
    <recommendedName>
        <fullName evidence="11">Dihydroorotate dehydrogenase B (NAD(+)), electron transfer subunit</fullName>
    </recommendedName>
    <alternativeName>
        <fullName evidence="11">Dihydroorotate oxidase B, electron transfer subunit</fullName>
    </alternativeName>
</protein>
<feature type="binding site" evidence="11 12">
    <location>
        <begin position="50"/>
        <end position="53"/>
    </location>
    <ligand>
        <name>FAD</name>
        <dbReference type="ChEBI" id="CHEBI:57692"/>
    </ligand>
</feature>
<evidence type="ECO:0000256" key="10">
    <source>
        <dbReference type="ARBA" id="ARBA00023014"/>
    </source>
</evidence>
<reference evidence="15" key="2">
    <citation type="journal article" date="2021" name="PeerJ">
        <title>Extensive microbial diversity within the chicken gut microbiome revealed by metagenomics and culture.</title>
        <authorList>
            <person name="Gilroy R."/>
            <person name="Ravi A."/>
            <person name="Getino M."/>
            <person name="Pursley I."/>
            <person name="Horton D.L."/>
            <person name="Alikhan N.F."/>
            <person name="Baker D."/>
            <person name="Gharbi K."/>
            <person name="Hall N."/>
            <person name="Watson M."/>
            <person name="Adriaenssens E.M."/>
            <person name="Foster-Nyarko E."/>
            <person name="Jarju S."/>
            <person name="Secka A."/>
            <person name="Antonio M."/>
            <person name="Oren A."/>
            <person name="Chaudhuri R.R."/>
            <person name="La Ragione R."/>
            <person name="Hildebrand F."/>
            <person name="Pallen M.J."/>
        </authorList>
    </citation>
    <scope>NUCLEOTIDE SEQUENCE</scope>
    <source>
        <strain evidence="15">CHK176-22527</strain>
    </source>
</reference>
<proteinExistence type="inferred from homology"/>
<dbReference type="Proteomes" id="UP000824159">
    <property type="component" value="Unassembled WGS sequence"/>
</dbReference>
<dbReference type="PANTHER" id="PTHR43513:SF3">
    <property type="entry name" value="DIHYDROOROTATE DEHYDROGENASE B (NAD(+)), ELECTRON TRANSFER SUBUNIT-RELATED"/>
    <property type="match status" value="1"/>
</dbReference>
<organism evidence="15 16">
    <name type="scientific">Candidatus Allocopromorpha excrementavium</name>
    <dbReference type="NCBI Taxonomy" id="2840741"/>
    <lineage>
        <taxon>Bacteria</taxon>
        <taxon>Bacillati</taxon>
        <taxon>Bacillota</taxon>
        <taxon>Clostridia</taxon>
        <taxon>Eubacteriales</taxon>
        <taxon>Eubacteriaceae</taxon>
        <taxon>Eubacteriaceae incertae sedis</taxon>
        <taxon>Candidatus Allocopromorpha</taxon>
    </lineage>
</organism>
<feature type="binding site" evidence="11 13">
    <location>
        <position position="220"/>
    </location>
    <ligand>
        <name>[2Fe-2S] cluster</name>
        <dbReference type="ChEBI" id="CHEBI:190135"/>
    </ligand>
</feature>
<evidence type="ECO:0000256" key="2">
    <source>
        <dbReference type="ARBA" id="ARBA00022448"/>
    </source>
</evidence>
<dbReference type="Pfam" id="PF10418">
    <property type="entry name" value="DHODB_Fe-S_bind"/>
    <property type="match status" value="1"/>
</dbReference>
<dbReference type="CDD" id="cd06218">
    <property type="entry name" value="DHOD_e_trans"/>
    <property type="match status" value="1"/>
</dbReference>
<dbReference type="PROSITE" id="PS51384">
    <property type="entry name" value="FAD_FR"/>
    <property type="match status" value="1"/>
</dbReference>
<dbReference type="PANTHER" id="PTHR43513">
    <property type="entry name" value="DIHYDROOROTATE DEHYDROGENASE B (NAD(+)), ELECTRON TRANSFER SUBUNIT"/>
    <property type="match status" value="1"/>
</dbReference>
<sequence>MDDVSFEIKSNEKIAKDIYRIVLECESKQHGIKNPGQFVNIKIDGFFLRRPVSVCDWDDKTLTLIYKTVGKGTYAMSGYEKGKVIKVLSPLGNGFEISDTEGKKVLTVGGGVGVPPMYGLCSALVKKGAHVVAVNGFNIAEEVFYTEEFEALGIETKLVTADGSAGEKGLVTDVLKDIGFDYFYACGPEGMLKALDSSIDPAIEGQMSFEERMGCGFGACMGCSCMTKYGSKRICREGPVLRREEIIW</sequence>
<dbReference type="GO" id="GO:0044205">
    <property type="term" value="P:'de novo' UMP biosynthetic process"/>
    <property type="evidence" value="ECO:0007669"/>
    <property type="project" value="UniProtKB-UniRule"/>
</dbReference>
<dbReference type="InterPro" id="IPR023455">
    <property type="entry name" value="Dihydroorotate_DHASE_ETsu"/>
</dbReference>
<evidence type="ECO:0000256" key="6">
    <source>
        <dbReference type="ARBA" id="ARBA00022827"/>
    </source>
</evidence>
<keyword evidence="10 11" id="KW-0411">Iron-sulfur</keyword>
<keyword evidence="8 11" id="KW-0249">Electron transport</keyword>
<dbReference type="GO" id="GO:0009055">
    <property type="term" value="F:electron transfer activity"/>
    <property type="evidence" value="ECO:0007669"/>
    <property type="project" value="UniProtKB-UniRule"/>
</dbReference>
<evidence type="ECO:0000256" key="1">
    <source>
        <dbReference type="ARBA" id="ARBA00006422"/>
    </source>
</evidence>
<name>A0A9D1HCH4_9FIRM</name>
<evidence type="ECO:0000256" key="12">
    <source>
        <dbReference type="PIRSR" id="PIRSR006816-1"/>
    </source>
</evidence>
<comment type="similarity">
    <text evidence="1 11">Belongs to the PyrK family.</text>
</comment>
<dbReference type="AlphaFoldDB" id="A0A9D1HCH4"/>
<keyword evidence="5 11" id="KW-0479">Metal-binding</keyword>
<comment type="subunit">
    <text evidence="11">Heterotetramer of 2 PyrK and 2 PyrD type B subunits.</text>
</comment>
<keyword evidence="3 11" id="KW-0285">Flavoprotein</keyword>
<dbReference type="InterPro" id="IPR001433">
    <property type="entry name" value="OxRdtase_FAD/NAD-bd"/>
</dbReference>
<comment type="function">
    <text evidence="11">Responsible for channeling the electrons from the oxidation of dihydroorotate from the FMN redox center in the PyrD type B subunit to the ultimate electron acceptor NAD(+).</text>
</comment>
<keyword evidence="4 11" id="KW-0001">2Fe-2S</keyword>
<feature type="binding site" evidence="11 13">
    <location>
        <position position="215"/>
    </location>
    <ligand>
        <name>[2Fe-2S] cluster</name>
        <dbReference type="ChEBI" id="CHEBI:190135"/>
    </ligand>
</feature>
<dbReference type="HAMAP" id="MF_01211">
    <property type="entry name" value="DHODB_Fe_S_bind"/>
    <property type="match status" value="1"/>
</dbReference>
<feature type="binding site" evidence="11 12">
    <location>
        <begin position="72"/>
        <end position="73"/>
    </location>
    <ligand>
        <name>FAD</name>
        <dbReference type="ChEBI" id="CHEBI:57692"/>
    </ligand>
</feature>
<dbReference type="GO" id="GO:0046872">
    <property type="term" value="F:metal ion binding"/>
    <property type="evidence" value="ECO:0007669"/>
    <property type="project" value="UniProtKB-KW"/>
</dbReference>